<reference evidence="2" key="1">
    <citation type="submission" date="2021-01" db="EMBL/GenBank/DDBJ databases">
        <title>Whole genome shotgun sequence of Actinoplanes capillaceus NBRC 16408.</title>
        <authorList>
            <person name="Komaki H."/>
            <person name="Tamura T."/>
        </authorList>
    </citation>
    <scope>NUCLEOTIDE SEQUENCE [LARGE SCALE GENOMIC DNA]</scope>
    <source>
        <strain evidence="2">NBRC 16408</strain>
    </source>
</reference>
<protein>
    <recommendedName>
        <fullName evidence="1">ABC-three component systems C-terminal domain-containing protein</fullName>
    </recommendedName>
</protein>
<accession>A0ABQ3WQL1</accession>
<dbReference type="Pfam" id="PF20282">
    <property type="entry name" value="CTD6"/>
    <property type="match status" value="1"/>
</dbReference>
<dbReference type="EMBL" id="BOMF01000105">
    <property type="protein sequence ID" value="GID48479.1"/>
    <property type="molecule type" value="Genomic_DNA"/>
</dbReference>
<dbReference type="InterPro" id="IPR046914">
    <property type="entry name" value="ABC-3C_CTD6"/>
</dbReference>
<evidence type="ECO:0000259" key="1">
    <source>
        <dbReference type="Pfam" id="PF20282"/>
    </source>
</evidence>
<dbReference type="RefSeq" id="WP_204298658.1">
    <property type="nucleotide sequence ID" value="NZ_BAAAGQ010000016.1"/>
</dbReference>
<feature type="domain" description="ABC-three component systems C-terminal" evidence="1">
    <location>
        <begin position="245"/>
        <end position="373"/>
    </location>
</feature>
<gene>
    <name evidence="2" type="ORF">Aca07nite_57540</name>
</gene>
<name>A0ABQ3WQL1_9ACTN</name>
<evidence type="ECO:0000313" key="2">
    <source>
        <dbReference type="EMBL" id="GID48479.1"/>
    </source>
</evidence>
<organism evidence="2">
    <name type="scientific">Actinoplanes campanulatus</name>
    <dbReference type="NCBI Taxonomy" id="113559"/>
    <lineage>
        <taxon>Bacteria</taxon>
        <taxon>Bacillati</taxon>
        <taxon>Actinomycetota</taxon>
        <taxon>Actinomycetes</taxon>
        <taxon>Micromonosporales</taxon>
        <taxon>Micromonosporaceae</taxon>
        <taxon>Actinoplanes</taxon>
    </lineage>
</organism>
<proteinExistence type="predicted"/>
<sequence>MTAASGQPPIGPIQMSDLPEPATTYVLTVAGRVHGPPVPAKQRIYFYSPDEWEEFVREWAKTLPLADRCSGRYLQVKRLGGANDHGADVAAFLTPQQFEGDWDCFQCKHYSDVLRPADAWPEILKVLQSVVLGLYTLPRRYVFVAPMGCGGSLDRLLSTPTELRVKFIEQFHRPKSPLGAALPADVRDKILTFAATLDFSMFQSADIDEVLAVHKLSPNHVMRFGGALPQRPSVDTPPDDPADHESRYVAQLLRVYREHFGPEAAALDGAKSHPKAASHLLRQREAFYSAESLERFARDAVPKGTFAKFRDEVYDGVIEVHSANHIDGMARLTQVLQAAVSAQLPSNALIETSDARDRKGICHQLANIEKLVWCENE</sequence>
<comment type="caution">
    <text evidence="2">The sequence shown here is derived from an EMBL/GenBank/DDBJ whole genome shotgun (WGS) entry which is preliminary data.</text>
</comment>